<evidence type="ECO:0000256" key="8">
    <source>
        <dbReference type="ARBA" id="ARBA00023242"/>
    </source>
</evidence>
<keyword evidence="8" id="KW-0539">Nucleus</keyword>
<dbReference type="InterPro" id="IPR039977">
    <property type="entry name" value="Suv4-20/Set9"/>
</dbReference>
<feature type="compositionally biased region" description="Polar residues" evidence="9">
    <location>
        <begin position="382"/>
        <end position="408"/>
    </location>
</feature>
<dbReference type="InterPro" id="IPR046341">
    <property type="entry name" value="SET_dom_sf"/>
</dbReference>
<name>A0A1C7LTR5_GRIFR</name>
<keyword evidence="3" id="KW-0158">Chromosome</keyword>
<feature type="compositionally biased region" description="Low complexity" evidence="9">
    <location>
        <begin position="340"/>
        <end position="352"/>
    </location>
</feature>
<dbReference type="GO" id="GO:0005634">
    <property type="term" value="C:nucleus"/>
    <property type="evidence" value="ECO:0007669"/>
    <property type="project" value="UniProtKB-SubCell"/>
</dbReference>
<dbReference type="STRING" id="5627.A0A1C7LTR5"/>
<dbReference type="PANTHER" id="PTHR12977:SF4">
    <property type="entry name" value="HISTONE-LYSINE N-METHYLTRANSFERASE KMT5B"/>
    <property type="match status" value="1"/>
</dbReference>
<keyword evidence="7" id="KW-0156">Chromatin regulator</keyword>
<accession>A0A1C7LTR5</accession>
<evidence type="ECO:0000256" key="2">
    <source>
        <dbReference type="ARBA" id="ARBA00004286"/>
    </source>
</evidence>
<feature type="region of interest" description="Disordered" evidence="9">
    <location>
        <begin position="270"/>
        <end position="493"/>
    </location>
</feature>
<reference evidence="11 12" key="1">
    <citation type="submission" date="2016-03" db="EMBL/GenBank/DDBJ databases">
        <title>Whole genome sequencing of Grifola frondosa 9006-11.</title>
        <authorList>
            <person name="Min B."/>
            <person name="Park H."/>
            <person name="Kim J.-G."/>
            <person name="Cho H."/>
            <person name="Oh Y.-L."/>
            <person name="Kong W.-S."/>
            <person name="Choi I.-G."/>
        </authorList>
    </citation>
    <scope>NUCLEOTIDE SEQUENCE [LARGE SCALE GENOMIC DNA]</scope>
    <source>
        <strain evidence="11 12">9006-11</strain>
    </source>
</reference>
<protein>
    <submittedName>
        <fullName evidence="11">Histone-lysine N-methyltransferase set9</fullName>
    </submittedName>
</protein>
<feature type="compositionally biased region" description="Basic and acidic residues" evidence="9">
    <location>
        <begin position="481"/>
        <end position="493"/>
    </location>
</feature>
<comment type="caution">
    <text evidence="11">The sequence shown here is derived from an EMBL/GenBank/DDBJ whole genome shotgun (WGS) entry which is preliminary data.</text>
</comment>
<evidence type="ECO:0000313" key="12">
    <source>
        <dbReference type="Proteomes" id="UP000092993"/>
    </source>
</evidence>
<dbReference type="Gene3D" id="2.170.270.10">
    <property type="entry name" value="SET domain"/>
    <property type="match status" value="1"/>
</dbReference>
<evidence type="ECO:0000313" key="11">
    <source>
        <dbReference type="EMBL" id="OBZ68171.1"/>
    </source>
</evidence>
<dbReference type="Gene3D" id="1.10.10.1700">
    <property type="entry name" value="Histone-lysine N-methyltransferase"/>
    <property type="match status" value="1"/>
</dbReference>
<keyword evidence="5 11" id="KW-0808">Transferase</keyword>
<evidence type="ECO:0000256" key="7">
    <source>
        <dbReference type="ARBA" id="ARBA00022853"/>
    </source>
</evidence>
<gene>
    <name evidence="11" type="primary">set9</name>
    <name evidence="11" type="ORF">A0H81_11818</name>
</gene>
<feature type="region of interest" description="Disordered" evidence="9">
    <location>
        <begin position="568"/>
        <end position="653"/>
    </location>
</feature>
<dbReference type="SMART" id="SM00317">
    <property type="entry name" value="SET"/>
    <property type="match status" value="1"/>
</dbReference>
<keyword evidence="12" id="KW-1185">Reference proteome</keyword>
<feature type="compositionally biased region" description="Polar residues" evidence="9">
    <location>
        <begin position="580"/>
        <end position="591"/>
    </location>
</feature>
<evidence type="ECO:0000256" key="6">
    <source>
        <dbReference type="ARBA" id="ARBA00022691"/>
    </source>
</evidence>
<dbReference type="GO" id="GO:0032259">
    <property type="term" value="P:methylation"/>
    <property type="evidence" value="ECO:0007669"/>
    <property type="project" value="UniProtKB-KW"/>
</dbReference>
<sequence>MPKPVAGNRSSLKGAWRPTKIMNARDLSRDDDFLSHLLVEKLGTGTVPLVVHKMDPSRELPKTESSELLQIVRRLVAAKGPAKTAIRHAVDEILSLPAVRYYLLHYNQKQINAFATHASRYFELYLPSGSIEIAHTSRYSHRTGKSELCILSTRPLVPGQVISELKGSMADLTDKEDKDLKRTDERHTDGVGIRRDFSVIHSKQLKKNHLFLGPARFVNHDCDHNVELFREGRYITFRVIKPIAVGEEVTAHYGDGYFGRKNRHCLYSGSGTRSDVESDAGGWDSSSTNDSSDWTTDEEVVNVNERRTRRGVYAVVEDRSSPTSGAGPIELDAEVEPDTTSDLTSLASSSSSVAIPPNEGPSKGNGLMTPDPEPSVMRGWSASVTPSPRKSTPAGVSTRSQITGASTQDKGKGVAKSRSASSVRQLETPPLTSDNGSAVDSLRSSSRIKGRAPTKETSSSRSTPMKGRGRASARGSTVDAAELKGRSQDDPELETRTLRKRVFLPSAADAPKAAVISLDDQVIWGLSLGRTGKRGRPRKNVNVECPRCMRHFEIYALKWPERVPTRGGTAFVPEPREFKSNTPTEGSSSRKITPHTLHALDRKLSAATVPAKRPYKRLGEGEEVDDDRPAKRKKPSTGRPRGRPPKNRQRASQ</sequence>
<dbReference type="OrthoDB" id="6627536at2759"/>
<keyword evidence="4 11" id="KW-0489">Methyltransferase</keyword>
<feature type="compositionally biased region" description="Low complexity" evidence="9">
    <location>
        <begin position="283"/>
        <end position="294"/>
    </location>
</feature>
<evidence type="ECO:0000256" key="4">
    <source>
        <dbReference type="ARBA" id="ARBA00022603"/>
    </source>
</evidence>
<evidence type="ECO:0000256" key="3">
    <source>
        <dbReference type="ARBA" id="ARBA00022454"/>
    </source>
</evidence>
<feature type="domain" description="SET" evidence="10">
    <location>
        <begin position="129"/>
        <end position="254"/>
    </location>
</feature>
<dbReference type="GO" id="GO:0005694">
    <property type="term" value="C:chromosome"/>
    <property type="evidence" value="ECO:0007669"/>
    <property type="project" value="UniProtKB-SubCell"/>
</dbReference>
<proteinExistence type="predicted"/>
<dbReference type="GO" id="GO:0042799">
    <property type="term" value="F:histone H4K20 methyltransferase activity"/>
    <property type="evidence" value="ECO:0007669"/>
    <property type="project" value="UniProtKB-ARBA"/>
</dbReference>
<dbReference type="Proteomes" id="UP000092993">
    <property type="component" value="Unassembled WGS sequence"/>
</dbReference>
<dbReference type="InterPro" id="IPR041938">
    <property type="entry name" value="Hist-Lys_N-MTase_N"/>
</dbReference>
<dbReference type="InterPro" id="IPR001214">
    <property type="entry name" value="SET_dom"/>
</dbReference>
<evidence type="ECO:0000256" key="9">
    <source>
        <dbReference type="SAM" id="MobiDB-lite"/>
    </source>
</evidence>
<comment type="subcellular location">
    <subcellularLocation>
        <location evidence="2">Chromosome</location>
    </subcellularLocation>
    <subcellularLocation>
        <location evidence="1">Nucleus</location>
    </subcellularLocation>
</comment>
<organism evidence="11 12">
    <name type="scientific">Grifola frondosa</name>
    <name type="common">Maitake</name>
    <name type="synonym">Polyporus frondosus</name>
    <dbReference type="NCBI Taxonomy" id="5627"/>
    <lineage>
        <taxon>Eukaryota</taxon>
        <taxon>Fungi</taxon>
        <taxon>Dikarya</taxon>
        <taxon>Basidiomycota</taxon>
        <taxon>Agaricomycotina</taxon>
        <taxon>Agaricomycetes</taxon>
        <taxon>Polyporales</taxon>
        <taxon>Grifolaceae</taxon>
        <taxon>Grifola</taxon>
    </lineage>
</organism>
<feature type="compositionally biased region" description="Polar residues" evidence="9">
    <location>
        <begin position="418"/>
        <end position="445"/>
    </location>
</feature>
<dbReference type="Pfam" id="PF00856">
    <property type="entry name" value="SET"/>
    <property type="match status" value="1"/>
</dbReference>
<dbReference type="SUPFAM" id="SSF82199">
    <property type="entry name" value="SET domain"/>
    <property type="match status" value="1"/>
</dbReference>
<dbReference type="EMBL" id="LUGG01000022">
    <property type="protein sequence ID" value="OBZ68171.1"/>
    <property type="molecule type" value="Genomic_DNA"/>
</dbReference>
<dbReference type="AlphaFoldDB" id="A0A1C7LTR5"/>
<keyword evidence="6" id="KW-0949">S-adenosyl-L-methionine</keyword>
<evidence type="ECO:0000256" key="1">
    <source>
        <dbReference type="ARBA" id="ARBA00004123"/>
    </source>
</evidence>
<dbReference type="PANTHER" id="PTHR12977">
    <property type="entry name" value="SUPPRESSOR OF VARIEGATION 4-20-RELATED"/>
    <property type="match status" value="1"/>
</dbReference>
<evidence type="ECO:0000256" key="5">
    <source>
        <dbReference type="ARBA" id="ARBA00022679"/>
    </source>
</evidence>
<feature type="compositionally biased region" description="Basic residues" evidence="9">
    <location>
        <begin position="630"/>
        <end position="653"/>
    </location>
</feature>
<evidence type="ECO:0000259" key="10">
    <source>
        <dbReference type="PROSITE" id="PS50280"/>
    </source>
</evidence>
<dbReference type="PROSITE" id="PS50280">
    <property type="entry name" value="SET"/>
    <property type="match status" value="1"/>
</dbReference>